<organism evidence="2 3">
    <name type="scientific">Folsomia candida</name>
    <name type="common">Springtail</name>
    <dbReference type="NCBI Taxonomy" id="158441"/>
    <lineage>
        <taxon>Eukaryota</taxon>
        <taxon>Metazoa</taxon>
        <taxon>Ecdysozoa</taxon>
        <taxon>Arthropoda</taxon>
        <taxon>Hexapoda</taxon>
        <taxon>Collembola</taxon>
        <taxon>Entomobryomorpha</taxon>
        <taxon>Isotomoidea</taxon>
        <taxon>Isotomidae</taxon>
        <taxon>Proisotominae</taxon>
        <taxon>Folsomia</taxon>
    </lineage>
</organism>
<feature type="transmembrane region" description="Helical" evidence="1">
    <location>
        <begin position="12"/>
        <end position="35"/>
    </location>
</feature>
<reference evidence="2 3" key="1">
    <citation type="submission" date="2015-12" db="EMBL/GenBank/DDBJ databases">
        <title>The genome of Folsomia candida.</title>
        <authorList>
            <person name="Faddeeva A."/>
            <person name="Derks M.F."/>
            <person name="Anvar Y."/>
            <person name="Smit S."/>
            <person name="Van Straalen N."/>
            <person name="Roelofs D."/>
        </authorList>
    </citation>
    <scope>NUCLEOTIDE SEQUENCE [LARGE SCALE GENOMIC DNA]</scope>
    <source>
        <strain evidence="2 3">VU population</strain>
        <tissue evidence="2">Whole body</tissue>
    </source>
</reference>
<dbReference type="Proteomes" id="UP000198287">
    <property type="component" value="Unassembled WGS sequence"/>
</dbReference>
<proteinExistence type="predicted"/>
<evidence type="ECO:0000313" key="2">
    <source>
        <dbReference type="EMBL" id="OXA36736.1"/>
    </source>
</evidence>
<keyword evidence="1" id="KW-1133">Transmembrane helix</keyword>
<keyword evidence="1" id="KW-0812">Transmembrane</keyword>
<keyword evidence="1" id="KW-0472">Membrane</keyword>
<sequence length="530" mass="60856">MFVVWCEVGTFVFQIVLFLLLRFLPCTPPFILSMLADCGRSDAERACSLNNVARCAELISSFVVSNFFAGFALFPILAISAITSNIFVITLASLINNCSQRVLHNKGHQTVALQNRKSGLRRRELRACCHLKIKFGSNYIDNGTPLLDLWICLLICLTIVVSCLTLYTRYYDSVTGPSDGIRWVSPWLNVLSILFEEPASVPAILEKRAFYRLVFGIWSLMAVFKTNCYNGIMITNLNAPLPGTKVEEWNDIVCERIAGGVNLSHKEITAWVEKTAISKYWGNAVVVDNQVYDTIKLTNPFESENCFRLLSPILPRPFFLKRSTLPANRFFHFEYYKYWDLDRYLRNHYLNGDIRNPEFQLLNPKHGRELPDLSERNVTKSTEELNEMLTREILKCGKTVWIADSDEPEMSGLNFYNDGESKIPQYFQGIIDAGIWSRLEQEKWSKYLSRRVKSRVDTNKVSPVRLNESILTLFVLCGFLIVLALVCIGCESYSTIWFFITTIVKRIRWNVRNMFNLLVKGNYNVGKICN</sequence>
<comment type="caution">
    <text evidence="2">The sequence shown here is derived from an EMBL/GenBank/DDBJ whole genome shotgun (WGS) entry which is preliminary data.</text>
</comment>
<evidence type="ECO:0000256" key="1">
    <source>
        <dbReference type="SAM" id="Phobius"/>
    </source>
</evidence>
<accession>A0A226CXH1</accession>
<feature type="transmembrane region" description="Helical" evidence="1">
    <location>
        <begin position="147"/>
        <end position="167"/>
    </location>
</feature>
<dbReference type="EMBL" id="LNIX01000075">
    <property type="protein sequence ID" value="OXA36736.1"/>
    <property type="molecule type" value="Genomic_DNA"/>
</dbReference>
<protein>
    <submittedName>
        <fullName evidence="2">Uncharacterized protein</fullName>
    </submittedName>
</protein>
<feature type="transmembrane region" description="Helical" evidence="1">
    <location>
        <begin position="67"/>
        <end position="95"/>
    </location>
</feature>
<gene>
    <name evidence="2" type="ORF">Fcan01_28491</name>
</gene>
<evidence type="ECO:0000313" key="3">
    <source>
        <dbReference type="Proteomes" id="UP000198287"/>
    </source>
</evidence>
<name>A0A226CXH1_FOLCA</name>
<feature type="transmembrane region" description="Helical" evidence="1">
    <location>
        <begin position="470"/>
        <end position="500"/>
    </location>
</feature>
<keyword evidence="3" id="KW-1185">Reference proteome</keyword>
<dbReference type="AlphaFoldDB" id="A0A226CXH1"/>